<organism evidence="2 3">
    <name type="scientific">Rhodovibrio sodomensis</name>
    <dbReference type="NCBI Taxonomy" id="1088"/>
    <lineage>
        <taxon>Bacteria</taxon>
        <taxon>Pseudomonadati</taxon>
        <taxon>Pseudomonadota</taxon>
        <taxon>Alphaproteobacteria</taxon>
        <taxon>Rhodospirillales</taxon>
        <taxon>Rhodovibrionaceae</taxon>
        <taxon>Rhodovibrio</taxon>
    </lineage>
</organism>
<dbReference type="EMBL" id="NRRL01000004">
    <property type="protein sequence ID" value="MBK1667190.1"/>
    <property type="molecule type" value="Genomic_DNA"/>
</dbReference>
<reference evidence="2 3" key="1">
    <citation type="journal article" date="2020" name="Microorganisms">
        <title>Osmotic Adaptation and Compatible Solute Biosynthesis of Phototrophic Bacteria as Revealed from Genome Analyses.</title>
        <authorList>
            <person name="Imhoff J.F."/>
            <person name="Rahn T."/>
            <person name="Kunzel S."/>
            <person name="Keller A."/>
            <person name="Neulinger S.C."/>
        </authorList>
    </citation>
    <scope>NUCLEOTIDE SEQUENCE [LARGE SCALE GENOMIC DNA]</scope>
    <source>
        <strain evidence="2 3">DSM 9895</strain>
    </source>
</reference>
<name>A0ABS1DCR0_9PROT</name>
<proteinExistence type="predicted"/>
<dbReference type="Proteomes" id="UP001296873">
    <property type="component" value="Unassembled WGS sequence"/>
</dbReference>
<feature type="domain" description="HTH lysR-type" evidence="1">
    <location>
        <begin position="24"/>
        <end position="82"/>
    </location>
</feature>
<dbReference type="PANTHER" id="PTHR30432:SF1">
    <property type="entry name" value="DNA-BINDING TRANSCRIPTIONAL DUAL REGULATOR MODE"/>
    <property type="match status" value="1"/>
</dbReference>
<dbReference type="InterPro" id="IPR000847">
    <property type="entry name" value="LysR_HTH_N"/>
</dbReference>
<gene>
    <name evidence="2" type="ORF">CKO28_03925</name>
</gene>
<dbReference type="InterPro" id="IPR036388">
    <property type="entry name" value="WH-like_DNA-bd_sf"/>
</dbReference>
<protein>
    <submittedName>
        <fullName evidence="2">LysR family transcriptional regulator</fullName>
    </submittedName>
</protein>
<dbReference type="Gene3D" id="1.10.10.10">
    <property type="entry name" value="Winged helix-like DNA-binding domain superfamily/Winged helix DNA-binding domain"/>
    <property type="match status" value="1"/>
</dbReference>
<comment type="caution">
    <text evidence="2">The sequence shown here is derived from an EMBL/GenBank/DDBJ whole genome shotgun (WGS) entry which is preliminary data.</text>
</comment>
<dbReference type="InterPro" id="IPR051815">
    <property type="entry name" value="Molybdate_resp_trans_reg"/>
</dbReference>
<dbReference type="Pfam" id="PF00126">
    <property type="entry name" value="HTH_1"/>
    <property type="match status" value="1"/>
</dbReference>
<keyword evidence="3" id="KW-1185">Reference proteome</keyword>
<dbReference type="InterPro" id="IPR036390">
    <property type="entry name" value="WH_DNA-bd_sf"/>
</dbReference>
<dbReference type="SUPFAM" id="SSF46785">
    <property type="entry name" value="Winged helix' DNA-binding domain"/>
    <property type="match status" value="1"/>
</dbReference>
<accession>A0ABS1DCR0</accession>
<evidence type="ECO:0000313" key="2">
    <source>
        <dbReference type="EMBL" id="MBK1667190.1"/>
    </source>
</evidence>
<evidence type="ECO:0000259" key="1">
    <source>
        <dbReference type="Pfam" id="PF00126"/>
    </source>
</evidence>
<sequence>MTASARLRVLLGEATAIGPGKADLLDAVARTGSISGAARSMGMSYRRAWLLIDTMNKCFRAPLVETNAGGKGGGGAQVTDLGHDVLARYRAMEHKARTAVGADLDAFQALLADDSLDDTR</sequence>
<dbReference type="RefSeq" id="WP_200339248.1">
    <property type="nucleotide sequence ID" value="NZ_NRRL01000004.1"/>
</dbReference>
<evidence type="ECO:0000313" key="3">
    <source>
        <dbReference type="Proteomes" id="UP001296873"/>
    </source>
</evidence>
<dbReference type="PANTHER" id="PTHR30432">
    <property type="entry name" value="TRANSCRIPTIONAL REGULATOR MODE"/>
    <property type="match status" value="1"/>
</dbReference>